<dbReference type="Gene3D" id="3.70.10.10">
    <property type="match status" value="1"/>
</dbReference>
<dbReference type="Gene3D" id="3.10.150.10">
    <property type="entry name" value="DNA Polymerase III, subunit A, domain 2"/>
    <property type="match status" value="1"/>
</dbReference>
<feature type="domain" description="DNA polymerase III beta sliding clamp C-terminal" evidence="12">
    <location>
        <begin position="261"/>
        <end position="382"/>
    </location>
</feature>
<comment type="subunit">
    <text evidence="9">Forms a ring-shaped head-to-tail homodimer around DNA.</text>
</comment>
<evidence type="ECO:0000256" key="3">
    <source>
        <dbReference type="ARBA" id="ARBA00022490"/>
    </source>
</evidence>
<reference evidence="14" key="1">
    <citation type="journal article" date="2014" name="Sci. Data">
        <title>Genomes of diverse isolates of the marine cyanobacterium Prochlorococcus.</title>
        <authorList>
            <person name="Biller S."/>
            <person name="Berube P."/>
            <person name="Thompson J."/>
            <person name="Kelly L."/>
            <person name="Roggensack S."/>
            <person name="Awad L."/>
            <person name="Roache-Johnson K."/>
            <person name="Ding H."/>
            <person name="Giovannoni S.J."/>
            <person name="Moore L.R."/>
            <person name="Chisholm S.W."/>
        </authorList>
    </citation>
    <scope>NUCLEOTIDE SEQUENCE [LARGE SCALE GENOMIC DNA]</scope>
    <source>
        <strain evidence="14">PAC1</strain>
    </source>
</reference>
<sequence>MKLSCSQSELNNALQLVSRAVSNRPTHPVLANVLLAADEVTGKLRLTGFDLSLGIQTSITASIESSGAITLPAKLFGEIVSKLSNDSPLVMTSDETSHQVELTSKSGTYQVRGMLSDDFPDLPLVESGTSFKLNPLLLSNAIKSTLFASSTDDAKQLLTGVNLTFDGYGIESAATDGHRLAVLNLNNILSDLKEIDSSTRFEKFSITLPSKSLREVEKFLSTCDISQPINFFVDKGQVVFISLEDIITIRALEGSYPNYSQLLPDTFENELEFDRKEFISSLERIAVLADQHNNVIKVTTDGSAKLIKISTDAQDIGTGYESLPVSYKGDSFQIAFNVRYLLDGLKVIDSNLIKLSCNSPTTPAVFSPINSDVNFTYLVMPIQIRN</sequence>
<evidence type="ECO:0000259" key="12">
    <source>
        <dbReference type="Pfam" id="PF02768"/>
    </source>
</evidence>
<dbReference type="InterPro" id="IPR001001">
    <property type="entry name" value="DNA_polIII_beta"/>
</dbReference>
<dbReference type="SMART" id="SM00480">
    <property type="entry name" value="POL3Bc"/>
    <property type="match status" value="1"/>
</dbReference>
<dbReference type="Pfam" id="PF00712">
    <property type="entry name" value="DNA_pol3_beta"/>
    <property type="match status" value="1"/>
</dbReference>
<dbReference type="InterPro" id="IPR022635">
    <property type="entry name" value="DNA_polIII_beta_C"/>
</dbReference>
<dbReference type="CDD" id="cd00140">
    <property type="entry name" value="beta_clamp"/>
    <property type="match status" value="1"/>
</dbReference>
<dbReference type="InterPro" id="IPR046938">
    <property type="entry name" value="DNA_clamp_sf"/>
</dbReference>
<comment type="caution">
    <text evidence="13">The sequence shown here is derived from an EMBL/GenBank/DDBJ whole genome shotgun (WGS) entry which is preliminary data.</text>
</comment>
<dbReference type="AlphaFoldDB" id="A0A0A2C539"/>
<dbReference type="SUPFAM" id="SSF55979">
    <property type="entry name" value="DNA clamp"/>
    <property type="match status" value="3"/>
</dbReference>
<dbReference type="GO" id="GO:0003677">
    <property type="term" value="F:DNA binding"/>
    <property type="evidence" value="ECO:0007669"/>
    <property type="project" value="UniProtKB-UniRule"/>
</dbReference>
<dbReference type="InterPro" id="IPR022634">
    <property type="entry name" value="DNA_polIII_beta_N"/>
</dbReference>
<keyword evidence="5 9" id="KW-0548">Nucleotidyltransferase</keyword>
<dbReference type="PIRSF" id="PIRSF000804">
    <property type="entry name" value="DNA_pol_III_b"/>
    <property type="match status" value="1"/>
</dbReference>
<evidence type="ECO:0000256" key="5">
    <source>
        <dbReference type="ARBA" id="ARBA00022695"/>
    </source>
</evidence>
<name>A0A0A2C539_PROMR</name>
<dbReference type="RefSeq" id="WP_036906058.1">
    <property type="nucleotide sequence ID" value="NZ_CP138967.1"/>
</dbReference>
<dbReference type="Pfam" id="PF02768">
    <property type="entry name" value="DNA_pol3_beta_3"/>
    <property type="match status" value="1"/>
</dbReference>
<gene>
    <name evidence="13" type="ORF">EV03_1138</name>
</gene>
<dbReference type="GO" id="GO:0009360">
    <property type="term" value="C:DNA polymerase III complex"/>
    <property type="evidence" value="ECO:0007669"/>
    <property type="project" value="InterPro"/>
</dbReference>
<keyword evidence="4 9" id="KW-0808">Transferase</keyword>
<comment type="function">
    <text evidence="9">Confers DNA tethering and processivity to DNA polymerases and other proteins. Acts as a clamp, forming a ring around DNA (a reaction catalyzed by the clamp-loading complex) which diffuses in an ATP-independent manner freely and bidirectionally along dsDNA. Initially characterized for its ability to contact the catalytic subunit of DNA polymerase III (Pol III), a complex, multichain enzyme responsible for most of the replicative synthesis in bacteria; Pol III exhibits 3'-5' exonuclease proofreading activity. The beta chain is required for initiation of replication as well as for processivity of DNA replication.</text>
</comment>
<evidence type="ECO:0000256" key="6">
    <source>
        <dbReference type="ARBA" id="ARBA00022705"/>
    </source>
</evidence>
<proteinExistence type="inferred from homology"/>
<keyword evidence="8" id="KW-0238">DNA-binding</keyword>
<evidence type="ECO:0000259" key="10">
    <source>
        <dbReference type="Pfam" id="PF00712"/>
    </source>
</evidence>
<evidence type="ECO:0000256" key="1">
    <source>
        <dbReference type="ARBA" id="ARBA00004496"/>
    </source>
</evidence>
<keyword evidence="7 9" id="KW-0239">DNA-directed DNA polymerase</keyword>
<evidence type="ECO:0000256" key="2">
    <source>
        <dbReference type="ARBA" id="ARBA00010752"/>
    </source>
</evidence>
<protein>
    <recommendedName>
        <fullName evidence="9">Beta sliding clamp</fullName>
    </recommendedName>
</protein>
<evidence type="ECO:0000256" key="4">
    <source>
        <dbReference type="ARBA" id="ARBA00022679"/>
    </source>
</evidence>
<dbReference type="Proteomes" id="UP000030392">
    <property type="component" value="Unassembled WGS sequence"/>
</dbReference>
<evidence type="ECO:0000313" key="14">
    <source>
        <dbReference type="Proteomes" id="UP000030392"/>
    </source>
</evidence>
<dbReference type="NCBIfam" id="TIGR00663">
    <property type="entry name" value="dnan"/>
    <property type="match status" value="1"/>
</dbReference>
<dbReference type="PANTHER" id="PTHR30478">
    <property type="entry name" value="DNA POLYMERASE III SUBUNIT BETA"/>
    <property type="match status" value="1"/>
</dbReference>
<dbReference type="GO" id="GO:0003887">
    <property type="term" value="F:DNA-directed DNA polymerase activity"/>
    <property type="evidence" value="ECO:0007669"/>
    <property type="project" value="UniProtKB-UniRule"/>
</dbReference>
<keyword evidence="6 9" id="KW-0235">DNA replication</keyword>
<evidence type="ECO:0000313" key="13">
    <source>
        <dbReference type="EMBL" id="KGG20637.1"/>
    </source>
</evidence>
<feature type="domain" description="DNA polymerase III beta sliding clamp N-terminal" evidence="10">
    <location>
        <begin position="1"/>
        <end position="123"/>
    </location>
</feature>
<dbReference type="Pfam" id="PF02767">
    <property type="entry name" value="DNA_pol3_beta_2"/>
    <property type="match status" value="1"/>
</dbReference>
<comment type="similarity">
    <text evidence="2 9">Belongs to the beta sliding clamp family.</text>
</comment>
<dbReference type="PANTHER" id="PTHR30478:SF0">
    <property type="entry name" value="BETA SLIDING CLAMP"/>
    <property type="match status" value="1"/>
</dbReference>
<organism evidence="13 14">
    <name type="scientific">Prochlorococcus marinus str. PAC1</name>
    <dbReference type="NCBI Taxonomy" id="59924"/>
    <lineage>
        <taxon>Bacteria</taxon>
        <taxon>Bacillati</taxon>
        <taxon>Cyanobacteriota</taxon>
        <taxon>Cyanophyceae</taxon>
        <taxon>Synechococcales</taxon>
        <taxon>Prochlorococcaceae</taxon>
        <taxon>Prochlorococcus</taxon>
    </lineage>
</organism>
<accession>A0A0A2C539</accession>
<feature type="domain" description="DNA polymerase III beta sliding clamp central" evidence="11">
    <location>
        <begin position="134"/>
        <end position="258"/>
    </location>
</feature>
<evidence type="ECO:0000256" key="7">
    <source>
        <dbReference type="ARBA" id="ARBA00022932"/>
    </source>
</evidence>
<evidence type="ECO:0000256" key="8">
    <source>
        <dbReference type="ARBA" id="ARBA00023125"/>
    </source>
</evidence>
<comment type="subcellular location">
    <subcellularLocation>
        <location evidence="1 9">Cytoplasm</location>
    </subcellularLocation>
</comment>
<dbReference type="InterPro" id="IPR022637">
    <property type="entry name" value="DNA_polIII_beta_cen"/>
</dbReference>
<keyword evidence="3 9" id="KW-0963">Cytoplasm</keyword>
<dbReference type="EMBL" id="JNAX01000011">
    <property type="protein sequence ID" value="KGG20637.1"/>
    <property type="molecule type" value="Genomic_DNA"/>
</dbReference>
<dbReference type="GO" id="GO:0005737">
    <property type="term" value="C:cytoplasm"/>
    <property type="evidence" value="ECO:0007669"/>
    <property type="project" value="UniProtKB-SubCell"/>
</dbReference>
<evidence type="ECO:0000256" key="9">
    <source>
        <dbReference type="PIRNR" id="PIRNR000804"/>
    </source>
</evidence>
<dbReference type="GO" id="GO:0006271">
    <property type="term" value="P:DNA strand elongation involved in DNA replication"/>
    <property type="evidence" value="ECO:0007669"/>
    <property type="project" value="TreeGrafter"/>
</dbReference>
<dbReference type="GO" id="GO:0008408">
    <property type="term" value="F:3'-5' exonuclease activity"/>
    <property type="evidence" value="ECO:0007669"/>
    <property type="project" value="InterPro"/>
</dbReference>
<evidence type="ECO:0000259" key="11">
    <source>
        <dbReference type="Pfam" id="PF02767"/>
    </source>
</evidence>